<dbReference type="CDD" id="cd00483">
    <property type="entry name" value="HPPK"/>
    <property type="match status" value="1"/>
</dbReference>
<accession>A0ABV8U311</accession>
<evidence type="ECO:0000259" key="9">
    <source>
        <dbReference type="PROSITE" id="PS00794"/>
    </source>
</evidence>
<dbReference type="EC" id="2.7.6.3" evidence="3"/>
<dbReference type="PANTHER" id="PTHR43071">
    <property type="entry name" value="2-AMINO-4-HYDROXY-6-HYDROXYMETHYLDIHYDROPTERIDINE PYROPHOSPHOKINASE"/>
    <property type="match status" value="1"/>
</dbReference>
<evidence type="ECO:0000313" key="11">
    <source>
        <dbReference type="Proteomes" id="UP001595823"/>
    </source>
</evidence>
<dbReference type="NCBIfam" id="TIGR01498">
    <property type="entry name" value="folK"/>
    <property type="match status" value="1"/>
</dbReference>
<comment type="catalytic activity">
    <reaction evidence="1">
        <text>6-hydroxymethyl-7,8-dihydropterin + ATP = (7,8-dihydropterin-6-yl)methyl diphosphate + AMP + H(+)</text>
        <dbReference type="Rhea" id="RHEA:11412"/>
        <dbReference type="ChEBI" id="CHEBI:15378"/>
        <dbReference type="ChEBI" id="CHEBI:30616"/>
        <dbReference type="ChEBI" id="CHEBI:44841"/>
        <dbReference type="ChEBI" id="CHEBI:72950"/>
        <dbReference type="ChEBI" id="CHEBI:456215"/>
        <dbReference type="EC" id="2.7.6.3"/>
    </reaction>
</comment>
<reference evidence="11" key="1">
    <citation type="journal article" date="2019" name="Int. J. Syst. Evol. Microbiol.">
        <title>The Global Catalogue of Microorganisms (GCM) 10K type strain sequencing project: providing services to taxonomists for standard genome sequencing and annotation.</title>
        <authorList>
            <consortium name="The Broad Institute Genomics Platform"/>
            <consortium name="The Broad Institute Genome Sequencing Center for Infectious Disease"/>
            <person name="Wu L."/>
            <person name="Ma J."/>
        </authorList>
    </citation>
    <scope>NUCLEOTIDE SEQUENCE [LARGE SCALE GENOMIC DNA]</scope>
    <source>
        <strain evidence="11">IBRC-M 10908</strain>
    </source>
</reference>
<organism evidence="10 11">
    <name type="scientific">Salininema proteolyticum</name>
    <dbReference type="NCBI Taxonomy" id="1607685"/>
    <lineage>
        <taxon>Bacteria</taxon>
        <taxon>Bacillati</taxon>
        <taxon>Actinomycetota</taxon>
        <taxon>Actinomycetes</taxon>
        <taxon>Glycomycetales</taxon>
        <taxon>Glycomycetaceae</taxon>
        <taxon>Salininema</taxon>
    </lineage>
</organism>
<evidence type="ECO:0000256" key="8">
    <source>
        <dbReference type="ARBA" id="ARBA00022909"/>
    </source>
</evidence>
<gene>
    <name evidence="10" type="primary">folK</name>
    <name evidence="10" type="ORF">ACFPET_18300</name>
</gene>
<keyword evidence="8" id="KW-0289">Folate biosynthesis</keyword>
<sequence length="171" mass="19326">MSVRLLLSLGANLGEREETLRWALERLRPSEVSSFYYTPPWGDPDQPDYVNVSAFVEREGWGVEDWFAHTRDLEAEGGRVRDPERRFGPRTLDIDLIAAWEDGEPVTSDDPRLTLPHPRARLRVFVLAPWLEMRGDAELPGYGSVERLLASDELAADRKTMRKGPAAPPSA</sequence>
<dbReference type="SUPFAM" id="SSF55083">
    <property type="entry name" value="6-hydroxymethyl-7,8-dihydropterin pyrophosphokinase, HPPK"/>
    <property type="match status" value="1"/>
</dbReference>
<dbReference type="PROSITE" id="PS00794">
    <property type="entry name" value="HPPK"/>
    <property type="match status" value="1"/>
</dbReference>
<dbReference type="GO" id="GO:0003848">
    <property type="term" value="F:2-amino-4-hydroxy-6-hydroxymethyldihydropteridine diphosphokinase activity"/>
    <property type="evidence" value="ECO:0007669"/>
    <property type="project" value="UniProtKB-EC"/>
</dbReference>
<dbReference type="InterPro" id="IPR035907">
    <property type="entry name" value="Hppk_sf"/>
</dbReference>
<dbReference type="InterPro" id="IPR000550">
    <property type="entry name" value="Hppk"/>
</dbReference>
<keyword evidence="7" id="KW-0067">ATP-binding</keyword>
<dbReference type="EMBL" id="JBHSDK010000028">
    <property type="protein sequence ID" value="MFC4337159.1"/>
    <property type="molecule type" value="Genomic_DNA"/>
</dbReference>
<evidence type="ECO:0000256" key="3">
    <source>
        <dbReference type="ARBA" id="ARBA00013253"/>
    </source>
</evidence>
<keyword evidence="6" id="KW-0418">Kinase</keyword>
<evidence type="ECO:0000256" key="5">
    <source>
        <dbReference type="ARBA" id="ARBA00022741"/>
    </source>
</evidence>
<evidence type="ECO:0000256" key="4">
    <source>
        <dbReference type="ARBA" id="ARBA00022679"/>
    </source>
</evidence>
<evidence type="ECO:0000256" key="2">
    <source>
        <dbReference type="ARBA" id="ARBA00005051"/>
    </source>
</evidence>
<keyword evidence="11" id="KW-1185">Reference proteome</keyword>
<evidence type="ECO:0000313" key="10">
    <source>
        <dbReference type="EMBL" id="MFC4337159.1"/>
    </source>
</evidence>
<proteinExistence type="predicted"/>
<keyword evidence="5" id="KW-0547">Nucleotide-binding</keyword>
<dbReference type="RefSeq" id="WP_380623826.1">
    <property type="nucleotide sequence ID" value="NZ_JBHSDK010000028.1"/>
</dbReference>
<protein>
    <recommendedName>
        <fullName evidence="3">2-amino-4-hydroxy-6-hydroxymethyldihydropteridine diphosphokinase</fullName>
        <ecNumber evidence="3">2.7.6.3</ecNumber>
    </recommendedName>
</protein>
<comment type="caution">
    <text evidence="10">The sequence shown here is derived from an EMBL/GenBank/DDBJ whole genome shotgun (WGS) entry which is preliminary data.</text>
</comment>
<dbReference type="PANTHER" id="PTHR43071:SF1">
    <property type="entry name" value="2-AMINO-4-HYDROXY-6-HYDROXYMETHYLDIHYDROPTERIDINE PYROPHOSPHOKINASE"/>
    <property type="match status" value="1"/>
</dbReference>
<keyword evidence="4 10" id="KW-0808">Transferase</keyword>
<evidence type="ECO:0000256" key="6">
    <source>
        <dbReference type="ARBA" id="ARBA00022777"/>
    </source>
</evidence>
<evidence type="ECO:0000256" key="1">
    <source>
        <dbReference type="ARBA" id="ARBA00000198"/>
    </source>
</evidence>
<dbReference type="Pfam" id="PF01288">
    <property type="entry name" value="HPPK"/>
    <property type="match status" value="1"/>
</dbReference>
<name>A0ABV8U311_9ACTN</name>
<comment type="pathway">
    <text evidence="2">Cofactor biosynthesis; tetrahydrofolate biosynthesis; 2-amino-4-hydroxy-6-hydroxymethyl-7,8-dihydropteridine diphosphate from 7,8-dihydroneopterin triphosphate: step 4/4.</text>
</comment>
<dbReference type="Proteomes" id="UP001595823">
    <property type="component" value="Unassembled WGS sequence"/>
</dbReference>
<evidence type="ECO:0000256" key="7">
    <source>
        <dbReference type="ARBA" id="ARBA00022840"/>
    </source>
</evidence>
<dbReference type="Gene3D" id="3.30.70.560">
    <property type="entry name" value="7,8-Dihydro-6-hydroxymethylpterin-pyrophosphokinase HPPK"/>
    <property type="match status" value="1"/>
</dbReference>
<feature type="domain" description="7,8-dihydro-6-hydroxymethylpterin-pyrophosphokinase" evidence="9">
    <location>
        <begin position="86"/>
        <end position="97"/>
    </location>
</feature>